<proteinExistence type="predicted"/>
<dbReference type="InParanoid" id="A0A5C3PNU9"/>
<protein>
    <submittedName>
        <fullName evidence="1">Uncharacterized protein</fullName>
    </submittedName>
</protein>
<dbReference type="EMBL" id="ML211144">
    <property type="protein sequence ID" value="TFK87663.1"/>
    <property type="molecule type" value="Genomic_DNA"/>
</dbReference>
<dbReference type="Proteomes" id="UP000308197">
    <property type="component" value="Unassembled WGS sequence"/>
</dbReference>
<name>A0A5C3PNU9_9APHY</name>
<reference evidence="1 2" key="1">
    <citation type="journal article" date="2019" name="Nat. Ecol. Evol.">
        <title>Megaphylogeny resolves global patterns of mushroom evolution.</title>
        <authorList>
            <person name="Varga T."/>
            <person name="Krizsan K."/>
            <person name="Foldi C."/>
            <person name="Dima B."/>
            <person name="Sanchez-Garcia M."/>
            <person name="Sanchez-Ramirez S."/>
            <person name="Szollosi G.J."/>
            <person name="Szarkandi J.G."/>
            <person name="Papp V."/>
            <person name="Albert L."/>
            <person name="Andreopoulos W."/>
            <person name="Angelini C."/>
            <person name="Antonin V."/>
            <person name="Barry K.W."/>
            <person name="Bougher N.L."/>
            <person name="Buchanan P."/>
            <person name="Buyck B."/>
            <person name="Bense V."/>
            <person name="Catcheside P."/>
            <person name="Chovatia M."/>
            <person name="Cooper J."/>
            <person name="Damon W."/>
            <person name="Desjardin D."/>
            <person name="Finy P."/>
            <person name="Geml J."/>
            <person name="Haridas S."/>
            <person name="Hughes K."/>
            <person name="Justo A."/>
            <person name="Karasinski D."/>
            <person name="Kautmanova I."/>
            <person name="Kiss B."/>
            <person name="Kocsube S."/>
            <person name="Kotiranta H."/>
            <person name="LaButti K.M."/>
            <person name="Lechner B.E."/>
            <person name="Liimatainen K."/>
            <person name="Lipzen A."/>
            <person name="Lukacs Z."/>
            <person name="Mihaltcheva S."/>
            <person name="Morgado L.N."/>
            <person name="Niskanen T."/>
            <person name="Noordeloos M.E."/>
            <person name="Ohm R.A."/>
            <person name="Ortiz-Santana B."/>
            <person name="Ovrebo C."/>
            <person name="Racz N."/>
            <person name="Riley R."/>
            <person name="Savchenko A."/>
            <person name="Shiryaev A."/>
            <person name="Soop K."/>
            <person name="Spirin V."/>
            <person name="Szebenyi C."/>
            <person name="Tomsovsky M."/>
            <person name="Tulloss R.E."/>
            <person name="Uehling J."/>
            <person name="Grigoriev I.V."/>
            <person name="Vagvolgyi C."/>
            <person name="Papp T."/>
            <person name="Martin F.M."/>
            <person name="Miettinen O."/>
            <person name="Hibbett D.S."/>
            <person name="Nagy L.G."/>
        </authorList>
    </citation>
    <scope>NUCLEOTIDE SEQUENCE [LARGE SCALE GENOMIC DNA]</scope>
    <source>
        <strain evidence="1 2">HHB13444</strain>
    </source>
</reference>
<evidence type="ECO:0000313" key="1">
    <source>
        <dbReference type="EMBL" id="TFK87663.1"/>
    </source>
</evidence>
<evidence type="ECO:0000313" key="2">
    <source>
        <dbReference type="Proteomes" id="UP000308197"/>
    </source>
</evidence>
<dbReference type="AlphaFoldDB" id="A0A5C3PNU9"/>
<sequence>MGAAHQSGIKCTARKAAGSAGEMSSVGADAFALFLASPIRARAVPPAFSPSSQTALILILRSVRPTILTEPTRRLSLALGTCRPAQCSPASTDTHIPSRDLGAELAAAAGTPARRLCL</sequence>
<accession>A0A5C3PNU9</accession>
<keyword evidence="2" id="KW-1185">Reference proteome</keyword>
<gene>
    <name evidence="1" type="ORF">K466DRAFT_103352</name>
</gene>
<organism evidence="1 2">
    <name type="scientific">Polyporus arcularius HHB13444</name>
    <dbReference type="NCBI Taxonomy" id="1314778"/>
    <lineage>
        <taxon>Eukaryota</taxon>
        <taxon>Fungi</taxon>
        <taxon>Dikarya</taxon>
        <taxon>Basidiomycota</taxon>
        <taxon>Agaricomycotina</taxon>
        <taxon>Agaricomycetes</taxon>
        <taxon>Polyporales</taxon>
        <taxon>Polyporaceae</taxon>
        <taxon>Polyporus</taxon>
    </lineage>
</organism>